<dbReference type="InterPro" id="IPR015424">
    <property type="entry name" value="PyrdxlP-dep_Trfase"/>
</dbReference>
<feature type="modified residue" description="N6-(pyridoxal phosphate)lysine" evidence="6">
    <location>
        <position position="268"/>
    </location>
</feature>
<gene>
    <name evidence="6" type="primary">gcvPB</name>
    <name evidence="9" type="ORF">E3J95_02400</name>
</gene>
<dbReference type="SUPFAM" id="SSF53383">
    <property type="entry name" value="PLP-dependent transferases"/>
    <property type="match status" value="1"/>
</dbReference>
<feature type="domain" description="Glycine dehydrogenase C-terminal" evidence="8">
    <location>
        <begin position="348"/>
        <end position="448"/>
    </location>
</feature>
<evidence type="ECO:0000256" key="4">
    <source>
        <dbReference type="ARBA" id="ARBA00023002"/>
    </source>
</evidence>
<dbReference type="PANTHER" id="PTHR11773:SF1">
    <property type="entry name" value="GLYCINE DEHYDROGENASE (DECARBOXYLATING), MITOCHONDRIAL"/>
    <property type="match status" value="1"/>
</dbReference>
<keyword evidence="3 6" id="KW-0663">Pyridoxal phosphate</keyword>
<comment type="function">
    <text evidence="2 6">The glycine cleavage system catalyzes the degradation of glycine. The P protein binds the alpha-amino group of glycine through its pyridoxal phosphate cofactor; CO(2) is released and the remaining methylamine moiety is then transferred to the lipoamide cofactor of the H protein.</text>
</comment>
<dbReference type="Gene3D" id="6.20.440.10">
    <property type="match status" value="1"/>
</dbReference>
<evidence type="ECO:0000259" key="7">
    <source>
        <dbReference type="Pfam" id="PF02347"/>
    </source>
</evidence>
<dbReference type="InterPro" id="IPR049316">
    <property type="entry name" value="GDC-P_C"/>
</dbReference>
<dbReference type="EMBL" id="SOKU01000114">
    <property type="protein sequence ID" value="TES86271.1"/>
    <property type="molecule type" value="Genomic_DNA"/>
</dbReference>
<comment type="cofactor">
    <cofactor evidence="1 6">
        <name>pyridoxal 5'-phosphate</name>
        <dbReference type="ChEBI" id="CHEBI:597326"/>
    </cofactor>
</comment>
<evidence type="ECO:0000256" key="5">
    <source>
        <dbReference type="ARBA" id="ARBA00049026"/>
    </source>
</evidence>
<dbReference type="GO" id="GO:0016594">
    <property type="term" value="F:glycine binding"/>
    <property type="evidence" value="ECO:0007669"/>
    <property type="project" value="TreeGrafter"/>
</dbReference>
<keyword evidence="4 6" id="KW-0560">Oxidoreductase</keyword>
<accession>A0A523QKN0</accession>
<organism evidence="9 10">
    <name type="scientific">Aerophobetes bacterium</name>
    <dbReference type="NCBI Taxonomy" id="2030807"/>
    <lineage>
        <taxon>Bacteria</taxon>
        <taxon>Candidatus Aerophobota</taxon>
    </lineage>
</organism>
<dbReference type="Pfam" id="PF02347">
    <property type="entry name" value="GDC-P"/>
    <property type="match status" value="1"/>
</dbReference>
<dbReference type="InterPro" id="IPR023012">
    <property type="entry name" value="GcvPB"/>
</dbReference>
<dbReference type="InterPro" id="IPR015421">
    <property type="entry name" value="PyrdxlP-dep_Trfase_major"/>
</dbReference>
<evidence type="ECO:0000313" key="9">
    <source>
        <dbReference type="EMBL" id="TES86271.1"/>
    </source>
</evidence>
<proteinExistence type="inferred from homology"/>
<dbReference type="GO" id="GO:0005829">
    <property type="term" value="C:cytosol"/>
    <property type="evidence" value="ECO:0007669"/>
    <property type="project" value="TreeGrafter"/>
</dbReference>
<dbReference type="HAMAP" id="MF_00713">
    <property type="entry name" value="GcvPB"/>
    <property type="match status" value="1"/>
</dbReference>
<dbReference type="Pfam" id="PF21478">
    <property type="entry name" value="GcvP2_C"/>
    <property type="match status" value="1"/>
</dbReference>
<dbReference type="NCBIfam" id="NF003346">
    <property type="entry name" value="PRK04366.1"/>
    <property type="match status" value="1"/>
</dbReference>
<dbReference type="FunFam" id="3.40.640.10:FF:000224">
    <property type="entry name" value="Probable glycine dehydrogenase (decarboxylating) subunit 2"/>
    <property type="match status" value="1"/>
</dbReference>
<dbReference type="GO" id="GO:0019464">
    <property type="term" value="P:glycine decarboxylation via glycine cleavage system"/>
    <property type="evidence" value="ECO:0007669"/>
    <property type="project" value="UniProtKB-UniRule"/>
</dbReference>
<evidence type="ECO:0000259" key="8">
    <source>
        <dbReference type="Pfam" id="PF21478"/>
    </source>
</evidence>
<evidence type="ECO:0000313" key="10">
    <source>
        <dbReference type="Proteomes" id="UP000320781"/>
    </source>
</evidence>
<dbReference type="GO" id="GO:0030170">
    <property type="term" value="F:pyridoxal phosphate binding"/>
    <property type="evidence" value="ECO:0007669"/>
    <property type="project" value="TreeGrafter"/>
</dbReference>
<dbReference type="InterPro" id="IPR020581">
    <property type="entry name" value="GDC_P"/>
</dbReference>
<reference evidence="9 10" key="1">
    <citation type="submission" date="2019-03" db="EMBL/GenBank/DDBJ databases">
        <title>Metabolic potential of uncultured bacteria and archaea associated with petroleum seepage in deep-sea sediments.</title>
        <authorList>
            <person name="Dong X."/>
            <person name="Hubert C."/>
        </authorList>
    </citation>
    <scope>NUCLEOTIDE SEQUENCE [LARGE SCALE GENOMIC DNA]</scope>
    <source>
        <strain evidence="9">E44_bin92</strain>
    </source>
</reference>
<comment type="similarity">
    <text evidence="6">Belongs to the GcvP family. C-terminal subunit subfamily.</text>
</comment>
<evidence type="ECO:0000256" key="1">
    <source>
        <dbReference type="ARBA" id="ARBA00001933"/>
    </source>
</evidence>
<comment type="catalytic activity">
    <reaction evidence="5 6">
        <text>N(6)-[(R)-lipoyl]-L-lysyl-[glycine-cleavage complex H protein] + glycine + H(+) = N(6)-[(R)-S(8)-aminomethyldihydrolipoyl]-L-lysyl-[glycine-cleavage complex H protein] + CO2</text>
        <dbReference type="Rhea" id="RHEA:24304"/>
        <dbReference type="Rhea" id="RHEA-COMP:10494"/>
        <dbReference type="Rhea" id="RHEA-COMP:10495"/>
        <dbReference type="ChEBI" id="CHEBI:15378"/>
        <dbReference type="ChEBI" id="CHEBI:16526"/>
        <dbReference type="ChEBI" id="CHEBI:57305"/>
        <dbReference type="ChEBI" id="CHEBI:83099"/>
        <dbReference type="ChEBI" id="CHEBI:83143"/>
        <dbReference type="EC" id="1.4.4.2"/>
    </reaction>
</comment>
<dbReference type="GO" id="GO:0004375">
    <property type="term" value="F:glycine dehydrogenase (decarboxylating) activity"/>
    <property type="evidence" value="ECO:0007669"/>
    <property type="project" value="UniProtKB-EC"/>
</dbReference>
<evidence type="ECO:0000256" key="6">
    <source>
        <dbReference type="HAMAP-Rule" id="MF_00713"/>
    </source>
</evidence>
<dbReference type="Gene3D" id="3.90.1150.10">
    <property type="entry name" value="Aspartate Aminotransferase, domain 1"/>
    <property type="match status" value="1"/>
</dbReference>
<dbReference type="PANTHER" id="PTHR11773">
    <property type="entry name" value="GLYCINE DEHYDROGENASE, DECARBOXYLATING"/>
    <property type="match status" value="1"/>
</dbReference>
<comment type="caution">
    <text evidence="9">The sequence shown here is derived from an EMBL/GenBank/DDBJ whole genome shotgun (WGS) entry which is preliminary data.</text>
</comment>
<name>A0A523QKN0_UNCAE</name>
<dbReference type="FunFam" id="3.90.1150.10:FF:000014">
    <property type="entry name" value="Probable glycine dehydrogenase (decarboxylating) subunit 2"/>
    <property type="match status" value="1"/>
</dbReference>
<comment type="subunit">
    <text evidence="6">The glycine cleavage system is composed of four proteins: P, T, L and H. In this organism, the P 'protein' is a heterodimer of two subunits.</text>
</comment>
<protein>
    <recommendedName>
        <fullName evidence="6">Probable glycine dehydrogenase (decarboxylating) subunit 2</fullName>
        <ecNumber evidence="6">1.4.4.2</ecNumber>
    </recommendedName>
    <alternativeName>
        <fullName evidence="6">Glycine cleavage system P-protein subunit 2</fullName>
    </alternativeName>
    <alternativeName>
        <fullName evidence="6">Glycine decarboxylase subunit 2</fullName>
    </alternativeName>
    <alternativeName>
        <fullName evidence="6">Glycine dehydrogenase (aminomethyl-transferring) subunit 2</fullName>
    </alternativeName>
</protein>
<sequence>MMEALIFEKSKRARKAVSLPEVDLGEEIEKRVPSNYLRKTGLGLPEVSEPDLVRHFTRLSQRNISIDTNFYPLGSCTMKYNPKINETLANLPGLSELHPYQPSSGVQGILHILYETGRMLEEISGMDGISLQPAAGAHGELTSMLMIKAYFEDRKEKRVKILIPDSAHGTNPASSSLAGFKVAKIDSNPEGEVDLKCLSRNMDEKVACIMLTIPNTLGLFEKNILDIAQIIHSKGGFIYLDGANLNALMGITRPGDFGVDVMHFNLHKTFSTPHGGGGPGSGPVGAKEKLTAYLPVPTIEKKGDDYWLNYQRSKSIGKVRSFYGNVRVVIKTYCYLRILGKEGLRQVSEDAILSANYIRKKLESYYPSPYKGVCMHECVLSAKNKREKGVRALDIAKRLLDFGIHPPTIYFPLIVEEALMIEPTETESKETLDAFIDALVQISREIEKNPSLVKEAPHTTPILRLDEVEANRSPQVKMEEQGLTGFQTRINKGARG</sequence>
<dbReference type="Proteomes" id="UP000320781">
    <property type="component" value="Unassembled WGS sequence"/>
</dbReference>
<dbReference type="AlphaFoldDB" id="A0A523QKN0"/>
<dbReference type="InterPro" id="IPR049315">
    <property type="entry name" value="GDC-P_N"/>
</dbReference>
<dbReference type="InterPro" id="IPR015422">
    <property type="entry name" value="PyrdxlP-dep_Trfase_small"/>
</dbReference>
<evidence type="ECO:0000256" key="3">
    <source>
        <dbReference type="ARBA" id="ARBA00022898"/>
    </source>
</evidence>
<evidence type="ECO:0000256" key="2">
    <source>
        <dbReference type="ARBA" id="ARBA00003788"/>
    </source>
</evidence>
<dbReference type="EC" id="1.4.4.2" evidence="6"/>
<feature type="domain" description="Glycine cleavage system P-protein N-terminal" evidence="7">
    <location>
        <begin position="23"/>
        <end position="295"/>
    </location>
</feature>
<dbReference type="Gene3D" id="3.40.640.10">
    <property type="entry name" value="Type I PLP-dependent aspartate aminotransferase-like (Major domain)"/>
    <property type="match status" value="1"/>
</dbReference>
<dbReference type="GO" id="GO:0005960">
    <property type="term" value="C:glycine cleavage complex"/>
    <property type="evidence" value="ECO:0007669"/>
    <property type="project" value="TreeGrafter"/>
</dbReference>